<dbReference type="FunFam" id="2.170.130.10:FF:000001">
    <property type="entry name" value="Catecholate siderophore TonB-dependent receptor"/>
    <property type="match status" value="1"/>
</dbReference>
<evidence type="ECO:0000256" key="11">
    <source>
        <dbReference type="ARBA" id="ARBA00023136"/>
    </source>
</evidence>
<evidence type="ECO:0000256" key="5">
    <source>
        <dbReference type="ARBA" id="ARBA00022496"/>
    </source>
</evidence>
<evidence type="ECO:0000259" key="18">
    <source>
        <dbReference type="Pfam" id="PF07715"/>
    </source>
</evidence>
<feature type="domain" description="TonB-dependent receptor-like beta-barrel" evidence="17">
    <location>
        <begin position="249"/>
        <end position="692"/>
    </location>
</feature>
<dbReference type="AlphaFoldDB" id="A0AAW8EQI0"/>
<keyword evidence="8" id="KW-0408">Iron</keyword>
<dbReference type="EMBL" id="JAUSRV010000016">
    <property type="protein sequence ID" value="MDP9974227.1"/>
    <property type="molecule type" value="Genomic_DNA"/>
</dbReference>
<evidence type="ECO:0000256" key="15">
    <source>
        <dbReference type="RuleBase" id="RU003357"/>
    </source>
</evidence>
<evidence type="ECO:0000256" key="6">
    <source>
        <dbReference type="ARBA" id="ARBA00022692"/>
    </source>
</evidence>
<dbReference type="GO" id="GO:0015344">
    <property type="term" value="F:siderophore uptake transmembrane transporter activity"/>
    <property type="evidence" value="ECO:0007669"/>
    <property type="project" value="TreeGrafter"/>
</dbReference>
<dbReference type="Gene3D" id="2.170.130.10">
    <property type="entry name" value="TonB-dependent receptor, plug domain"/>
    <property type="match status" value="1"/>
</dbReference>
<evidence type="ECO:0000256" key="8">
    <source>
        <dbReference type="ARBA" id="ARBA00023004"/>
    </source>
</evidence>
<evidence type="ECO:0000256" key="7">
    <source>
        <dbReference type="ARBA" id="ARBA00022729"/>
    </source>
</evidence>
<keyword evidence="6 14" id="KW-0812">Transmembrane</keyword>
<dbReference type="NCBIfam" id="TIGR01783">
    <property type="entry name" value="TonB-siderophor"/>
    <property type="match status" value="1"/>
</dbReference>
<dbReference type="Proteomes" id="UP001224845">
    <property type="component" value="Unassembled WGS sequence"/>
</dbReference>
<comment type="similarity">
    <text evidence="2 14 15">Belongs to the TonB-dependent receptor family.</text>
</comment>
<proteinExistence type="inferred from homology"/>
<feature type="signal peptide" evidence="16">
    <location>
        <begin position="1"/>
        <end position="26"/>
    </location>
</feature>
<comment type="caution">
    <text evidence="19">The sequence shown here is derived from an EMBL/GenBank/DDBJ whole genome shotgun (WGS) entry which is preliminary data.</text>
</comment>
<evidence type="ECO:0000256" key="12">
    <source>
        <dbReference type="ARBA" id="ARBA00023170"/>
    </source>
</evidence>
<keyword evidence="4 14" id="KW-1134">Transmembrane beta strand</keyword>
<keyword evidence="10 15" id="KW-0798">TonB box</keyword>
<keyword evidence="3 14" id="KW-0813">Transport</keyword>
<reference evidence="19" key="1">
    <citation type="submission" date="2023-07" db="EMBL/GenBank/DDBJ databases">
        <title>Sorghum-associated microbial communities from plants grown in Nebraska, USA.</title>
        <authorList>
            <person name="Schachtman D."/>
        </authorList>
    </citation>
    <scope>NUCLEOTIDE SEQUENCE</scope>
    <source>
        <strain evidence="19">DS3315</strain>
    </source>
</reference>
<evidence type="ECO:0000256" key="4">
    <source>
        <dbReference type="ARBA" id="ARBA00022452"/>
    </source>
</evidence>
<dbReference type="PANTHER" id="PTHR32552">
    <property type="entry name" value="FERRICHROME IRON RECEPTOR-RELATED"/>
    <property type="match status" value="1"/>
</dbReference>
<dbReference type="RefSeq" id="WP_307596296.1">
    <property type="nucleotide sequence ID" value="NZ_CAXUQE020000001.1"/>
</dbReference>
<evidence type="ECO:0000313" key="19">
    <source>
        <dbReference type="EMBL" id="MDP9974227.1"/>
    </source>
</evidence>
<sequence length="723" mass="79724">MRPLPRPRLLSAALASAFGTACTLWAAPAFSQDSSNLPAVTVTADTEASAKGHVNGYVAKRSATGTKTDTPILETPQSISVITADRVAAIGATTVKDALGYTPGVSTTVFGADSRYDWISIRGFDGYAPGFYLDGMPLRNNGNWGVWQIEPYGMERIEVLRGPASVLYGQASPGGVVNVVSKRPTTEPLREVQLQLGSDNRTQVAADFSGPIDAEGKLSYRLTAVGRDSKLPAASMDDDRFYIAPSLTWRPSADTTLTLLSHFNRVRGGVYTRGRPTIGSLVPTRFGNYIPDSLFVGDPNFNHFDVDQWMVGYEFEHRFNDTFTARQNLRYGRLDVDYGAVQGRAIVPLNSNVSDPRNYQMLRRSISGSRESVSTFTLDNQLEANFVSGDWKHKVLIGLDHQRTGIEQASYSGGSAPSINIYAPVYGGPFFVPAPYVDANTRLTQTGLYIQDQIKWGERWSLTLGGRYDRASTVIHSNLDGTRSDIPEHKFTKRGGLVYTFPSGWAPYLSYSESFSPSARLNPDTQSPFKPETGRQYEAGVRYQPVGTTDSYSAAIFDLRRQNYITADANFRPRQTGEVLVRGLELEAAFQPVKRMNVTVSYAYTPKVEITASSTPSEIGTPLLAVSRHRAALWADYRFDNGIKVGLGARFTGSNRGDLNKAPVQVPSYTVFDAMIGYDIDRWSLALNVRNLADKTYFANCDQYGNCYYGDQRKVTATATYRW</sequence>
<dbReference type="InterPro" id="IPR039426">
    <property type="entry name" value="TonB-dep_rcpt-like"/>
</dbReference>
<evidence type="ECO:0000256" key="14">
    <source>
        <dbReference type="PROSITE-ProRule" id="PRU01360"/>
    </source>
</evidence>
<dbReference type="PROSITE" id="PS52016">
    <property type="entry name" value="TONB_DEPENDENT_REC_3"/>
    <property type="match status" value="1"/>
</dbReference>
<dbReference type="InterPro" id="IPR036942">
    <property type="entry name" value="Beta-barrel_TonB_sf"/>
</dbReference>
<dbReference type="GO" id="GO:0038023">
    <property type="term" value="F:signaling receptor activity"/>
    <property type="evidence" value="ECO:0007669"/>
    <property type="project" value="InterPro"/>
</dbReference>
<dbReference type="Pfam" id="PF07715">
    <property type="entry name" value="Plug"/>
    <property type="match status" value="1"/>
</dbReference>
<gene>
    <name evidence="19" type="ORF">J2W39_005490</name>
</gene>
<dbReference type="InterPro" id="IPR012910">
    <property type="entry name" value="Plug_dom"/>
</dbReference>
<dbReference type="PROSITE" id="PS51257">
    <property type="entry name" value="PROKAR_LIPOPROTEIN"/>
    <property type="match status" value="1"/>
</dbReference>
<evidence type="ECO:0000313" key="20">
    <source>
        <dbReference type="Proteomes" id="UP001224845"/>
    </source>
</evidence>
<dbReference type="PANTHER" id="PTHR32552:SF68">
    <property type="entry name" value="FERRICHROME OUTER MEMBRANE TRANSPORTER_PHAGE RECEPTOR"/>
    <property type="match status" value="1"/>
</dbReference>
<feature type="chain" id="PRO_5043555315" evidence="16">
    <location>
        <begin position="27"/>
        <end position="723"/>
    </location>
</feature>
<dbReference type="GO" id="GO:0009279">
    <property type="term" value="C:cell outer membrane"/>
    <property type="evidence" value="ECO:0007669"/>
    <property type="project" value="UniProtKB-SubCell"/>
</dbReference>
<dbReference type="CDD" id="cd01347">
    <property type="entry name" value="ligand_gated_channel"/>
    <property type="match status" value="1"/>
</dbReference>
<comment type="subcellular location">
    <subcellularLocation>
        <location evidence="1 14">Cell outer membrane</location>
        <topology evidence="1 14">Multi-pass membrane protein</topology>
    </subcellularLocation>
</comment>
<dbReference type="GO" id="GO:0015891">
    <property type="term" value="P:siderophore transport"/>
    <property type="evidence" value="ECO:0007669"/>
    <property type="project" value="InterPro"/>
</dbReference>
<keyword evidence="12 19" id="KW-0675">Receptor</keyword>
<evidence type="ECO:0000259" key="17">
    <source>
        <dbReference type="Pfam" id="PF00593"/>
    </source>
</evidence>
<evidence type="ECO:0000256" key="1">
    <source>
        <dbReference type="ARBA" id="ARBA00004571"/>
    </source>
</evidence>
<feature type="domain" description="TonB-dependent receptor plug" evidence="18">
    <location>
        <begin position="72"/>
        <end position="176"/>
    </location>
</feature>
<keyword evidence="5" id="KW-0410">Iron transport</keyword>
<keyword evidence="7 16" id="KW-0732">Signal</keyword>
<name>A0AAW8EQI0_VARPD</name>
<dbReference type="InterPro" id="IPR010105">
    <property type="entry name" value="TonB_sidphr_rcpt"/>
</dbReference>
<evidence type="ECO:0000256" key="13">
    <source>
        <dbReference type="ARBA" id="ARBA00023237"/>
    </source>
</evidence>
<evidence type="ECO:0000256" key="10">
    <source>
        <dbReference type="ARBA" id="ARBA00023077"/>
    </source>
</evidence>
<dbReference type="Gene3D" id="2.40.170.20">
    <property type="entry name" value="TonB-dependent receptor, beta-barrel domain"/>
    <property type="match status" value="1"/>
</dbReference>
<dbReference type="InterPro" id="IPR037066">
    <property type="entry name" value="Plug_dom_sf"/>
</dbReference>
<organism evidence="19 20">
    <name type="scientific">Variovorax paradoxus</name>
    <dbReference type="NCBI Taxonomy" id="34073"/>
    <lineage>
        <taxon>Bacteria</taxon>
        <taxon>Pseudomonadati</taxon>
        <taxon>Pseudomonadota</taxon>
        <taxon>Betaproteobacteria</taxon>
        <taxon>Burkholderiales</taxon>
        <taxon>Comamonadaceae</taxon>
        <taxon>Variovorax</taxon>
    </lineage>
</organism>
<evidence type="ECO:0000256" key="9">
    <source>
        <dbReference type="ARBA" id="ARBA00023065"/>
    </source>
</evidence>
<evidence type="ECO:0000256" key="3">
    <source>
        <dbReference type="ARBA" id="ARBA00022448"/>
    </source>
</evidence>
<evidence type="ECO:0000256" key="16">
    <source>
        <dbReference type="SAM" id="SignalP"/>
    </source>
</evidence>
<dbReference type="SUPFAM" id="SSF56935">
    <property type="entry name" value="Porins"/>
    <property type="match status" value="1"/>
</dbReference>
<evidence type="ECO:0000256" key="2">
    <source>
        <dbReference type="ARBA" id="ARBA00009810"/>
    </source>
</evidence>
<dbReference type="InterPro" id="IPR000531">
    <property type="entry name" value="Beta-barrel_TonB"/>
</dbReference>
<accession>A0AAW8EQI0</accession>
<keyword evidence="9" id="KW-0406">Ion transport</keyword>
<protein>
    <submittedName>
        <fullName evidence="19">Iron complex outermembrane receptor protein</fullName>
    </submittedName>
</protein>
<dbReference type="Pfam" id="PF00593">
    <property type="entry name" value="TonB_dep_Rec_b-barrel"/>
    <property type="match status" value="1"/>
</dbReference>
<keyword evidence="13 14" id="KW-0998">Cell outer membrane</keyword>
<keyword evidence="11 14" id="KW-0472">Membrane</keyword>